<dbReference type="Proteomes" id="UP000887013">
    <property type="component" value="Unassembled WGS sequence"/>
</dbReference>
<evidence type="ECO:0000313" key="2">
    <source>
        <dbReference type="Proteomes" id="UP000887013"/>
    </source>
</evidence>
<keyword evidence="2" id="KW-1185">Reference proteome</keyword>
<evidence type="ECO:0000313" key="1">
    <source>
        <dbReference type="EMBL" id="GFT83694.1"/>
    </source>
</evidence>
<sequence>MSLPPFLQPSEDPFPKGAKILLHPSQINEGAENKLLSGALHLVAGQETSNSICAKVGLSQNSITQTSSLEIKLEFREMTRELLDTWGCGR</sequence>
<proteinExistence type="predicted"/>
<dbReference type="EMBL" id="BMAW01119244">
    <property type="protein sequence ID" value="GFT83694.1"/>
    <property type="molecule type" value="Genomic_DNA"/>
</dbReference>
<reference evidence="1" key="1">
    <citation type="submission" date="2020-08" db="EMBL/GenBank/DDBJ databases">
        <title>Multicomponent nature underlies the extraordinary mechanical properties of spider dragline silk.</title>
        <authorList>
            <person name="Kono N."/>
            <person name="Nakamura H."/>
            <person name="Mori M."/>
            <person name="Yoshida Y."/>
            <person name="Ohtoshi R."/>
            <person name="Malay A.D."/>
            <person name="Moran D.A.P."/>
            <person name="Tomita M."/>
            <person name="Numata K."/>
            <person name="Arakawa K."/>
        </authorList>
    </citation>
    <scope>NUCLEOTIDE SEQUENCE</scope>
</reference>
<dbReference type="OrthoDB" id="10430299at2759"/>
<comment type="caution">
    <text evidence="1">The sequence shown here is derived from an EMBL/GenBank/DDBJ whole genome shotgun (WGS) entry which is preliminary data.</text>
</comment>
<gene>
    <name evidence="1" type="ORF">NPIL_233701</name>
</gene>
<organism evidence="1 2">
    <name type="scientific">Nephila pilipes</name>
    <name type="common">Giant wood spider</name>
    <name type="synonym">Nephila maculata</name>
    <dbReference type="NCBI Taxonomy" id="299642"/>
    <lineage>
        <taxon>Eukaryota</taxon>
        <taxon>Metazoa</taxon>
        <taxon>Ecdysozoa</taxon>
        <taxon>Arthropoda</taxon>
        <taxon>Chelicerata</taxon>
        <taxon>Arachnida</taxon>
        <taxon>Araneae</taxon>
        <taxon>Araneomorphae</taxon>
        <taxon>Entelegynae</taxon>
        <taxon>Araneoidea</taxon>
        <taxon>Nephilidae</taxon>
        <taxon>Nephila</taxon>
    </lineage>
</organism>
<protein>
    <submittedName>
        <fullName evidence="1">Uncharacterized protein</fullName>
    </submittedName>
</protein>
<dbReference type="AlphaFoldDB" id="A0A8X6U5V4"/>
<name>A0A8X6U5V4_NEPPI</name>
<accession>A0A8X6U5V4</accession>